<dbReference type="GeneID" id="63714393"/>
<protein>
    <submittedName>
        <fullName evidence="2">Uncharacterized protein</fullName>
    </submittedName>
</protein>
<dbReference type="InParanoid" id="A0A151GU83"/>
<dbReference type="EMBL" id="LAYC01000001">
    <property type="protein sequence ID" value="KYK60613.1"/>
    <property type="molecule type" value="Genomic_DNA"/>
</dbReference>
<dbReference type="RefSeq" id="XP_040659965.1">
    <property type="nucleotide sequence ID" value="XM_040799082.1"/>
</dbReference>
<feature type="region of interest" description="Disordered" evidence="1">
    <location>
        <begin position="1"/>
        <end position="20"/>
    </location>
</feature>
<organism evidence="2 3">
    <name type="scientific">Drechmeria coniospora</name>
    <name type="common">Nematophagous fungus</name>
    <name type="synonym">Meria coniospora</name>
    <dbReference type="NCBI Taxonomy" id="98403"/>
    <lineage>
        <taxon>Eukaryota</taxon>
        <taxon>Fungi</taxon>
        <taxon>Dikarya</taxon>
        <taxon>Ascomycota</taxon>
        <taxon>Pezizomycotina</taxon>
        <taxon>Sordariomycetes</taxon>
        <taxon>Hypocreomycetidae</taxon>
        <taxon>Hypocreales</taxon>
        <taxon>Ophiocordycipitaceae</taxon>
        <taxon>Drechmeria</taxon>
    </lineage>
</organism>
<name>A0A151GU83_DRECN</name>
<sequence>MTPCSVAESLSGSRADDRDVRHFQWQPEELHPMAIASPLVDNHPRASETKMTHESEGLVKSPTGVDVVLSTRGDGRAGRAGPVVEQLSTPARDQGLANVMESDGNGQPFVTATIRTVGRASRRPPRDQGLADAMESDGNGQPSGQSAVFVGGHPEARGIGRRHGERWQRAAVGTVGRLCRRPPRGQRDWQTP</sequence>
<keyword evidence="3" id="KW-1185">Reference proteome</keyword>
<accession>A0A151GU83</accession>
<comment type="caution">
    <text evidence="2">The sequence shown here is derived from an EMBL/GenBank/DDBJ whole genome shotgun (WGS) entry which is preliminary data.</text>
</comment>
<feature type="region of interest" description="Disordered" evidence="1">
    <location>
        <begin position="119"/>
        <end position="192"/>
    </location>
</feature>
<evidence type="ECO:0000256" key="1">
    <source>
        <dbReference type="SAM" id="MobiDB-lite"/>
    </source>
</evidence>
<evidence type="ECO:0000313" key="2">
    <source>
        <dbReference type="EMBL" id="KYK60613.1"/>
    </source>
</evidence>
<dbReference type="AlphaFoldDB" id="A0A151GU83"/>
<evidence type="ECO:0000313" key="3">
    <source>
        <dbReference type="Proteomes" id="UP000076580"/>
    </source>
</evidence>
<proteinExistence type="predicted"/>
<dbReference type="Proteomes" id="UP000076580">
    <property type="component" value="Chromosome 01"/>
</dbReference>
<gene>
    <name evidence="2" type="ORF">DCS_01750</name>
</gene>
<reference evidence="2 3" key="1">
    <citation type="journal article" date="2016" name="Sci. Rep.">
        <title>Insights into Adaptations to a Near-Obligate Nematode Endoparasitic Lifestyle from the Finished Genome of Drechmeria coniospora.</title>
        <authorList>
            <person name="Zhang L."/>
            <person name="Zhou Z."/>
            <person name="Guo Q."/>
            <person name="Fokkens L."/>
            <person name="Miskei M."/>
            <person name="Pocsi I."/>
            <person name="Zhang W."/>
            <person name="Chen M."/>
            <person name="Wang L."/>
            <person name="Sun Y."/>
            <person name="Donzelli B.G."/>
            <person name="Gibson D.M."/>
            <person name="Nelson D.R."/>
            <person name="Luo J.G."/>
            <person name="Rep M."/>
            <person name="Liu H."/>
            <person name="Yang S."/>
            <person name="Wang J."/>
            <person name="Krasnoff S.B."/>
            <person name="Xu Y."/>
            <person name="Molnar I."/>
            <person name="Lin M."/>
        </authorList>
    </citation>
    <scope>NUCLEOTIDE SEQUENCE [LARGE SCALE GENOMIC DNA]</scope>
    <source>
        <strain evidence="2 3">ARSEF 6962</strain>
    </source>
</reference>